<proteinExistence type="predicted"/>
<accession>A0A2P6QIT1</accession>
<sequence>MKPFLIGVDPLFSLCTSKRLQANANLLEPISFLKDLALKETIFALGVRVADLEFNCWSSICSKRFEASVPHSIKMELLRRTCTKNTGKIILAVSPGKVYRA</sequence>
<reference evidence="1 2" key="1">
    <citation type="journal article" date="2018" name="Nat. Genet.">
        <title>The Rosa genome provides new insights in the design of modern roses.</title>
        <authorList>
            <person name="Bendahmane M."/>
        </authorList>
    </citation>
    <scope>NUCLEOTIDE SEQUENCE [LARGE SCALE GENOMIC DNA]</scope>
    <source>
        <strain evidence="2">cv. Old Blush</strain>
    </source>
</reference>
<evidence type="ECO:0000313" key="1">
    <source>
        <dbReference type="EMBL" id="PRQ34078.1"/>
    </source>
</evidence>
<dbReference type="AlphaFoldDB" id="A0A2P6QIT1"/>
<evidence type="ECO:0000313" key="2">
    <source>
        <dbReference type="Proteomes" id="UP000238479"/>
    </source>
</evidence>
<keyword evidence="2" id="KW-1185">Reference proteome</keyword>
<dbReference type="EMBL" id="PDCK01000043">
    <property type="protein sequence ID" value="PRQ34078.1"/>
    <property type="molecule type" value="Genomic_DNA"/>
</dbReference>
<name>A0A2P6QIT1_ROSCH</name>
<protein>
    <submittedName>
        <fullName evidence="1">Uncharacterized protein</fullName>
    </submittedName>
</protein>
<comment type="caution">
    <text evidence="1">The sequence shown here is derived from an EMBL/GenBank/DDBJ whole genome shotgun (WGS) entry which is preliminary data.</text>
</comment>
<organism evidence="1 2">
    <name type="scientific">Rosa chinensis</name>
    <name type="common">China rose</name>
    <dbReference type="NCBI Taxonomy" id="74649"/>
    <lineage>
        <taxon>Eukaryota</taxon>
        <taxon>Viridiplantae</taxon>
        <taxon>Streptophyta</taxon>
        <taxon>Embryophyta</taxon>
        <taxon>Tracheophyta</taxon>
        <taxon>Spermatophyta</taxon>
        <taxon>Magnoliopsida</taxon>
        <taxon>eudicotyledons</taxon>
        <taxon>Gunneridae</taxon>
        <taxon>Pentapetalae</taxon>
        <taxon>rosids</taxon>
        <taxon>fabids</taxon>
        <taxon>Rosales</taxon>
        <taxon>Rosaceae</taxon>
        <taxon>Rosoideae</taxon>
        <taxon>Rosoideae incertae sedis</taxon>
        <taxon>Rosa</taxon>
    </lineage>
</organism>
<dbReference type="Gramene" id="PRQ34078">
    <property type="protein sequence ID" value="PRQ34078"/>
    <property type="gene ID" value="RchiOBHm_Chr5g0064851"/>
</dbReference>
<gene>
    <name evidence="1" type="ORF">RchiOBHm_Chr5g0064851</name>
</gene>
<dbReference type="Proteomes" id="UP000238479">
    <property type="component" value="Chromosome 5"/>
</dbReference>